<comment type="caution">
    <text evidence="1">The sequence shown here is derived from an EMBL/GenBank/DDBJ whole genome shotgun (WGS) entry which is preliminary data.</text>
</comment>
<dbReference type="Gene3D" id="3.40.50.1820">
    <property type="entry name" value="alpha/beta hydrolase"/>
    <property type="match status" value="1"/>
</dbReference>
<keyword evidence="2" id="KW-1185">Reference proteome</keyword>
<dbReference type="GO" id="GO:0016787">
    <property type="term" value="F:hydrolase activity"/>
    <property type="evidence" value="ECO:0007669"/>
    <property type="project" value="UniProtKB-KW"/>
</dbReference>
<proteinExistence type="predicted"/>
<keyword evidence="1" id="KW-0378">Hydrolase</keyword>
<name>A0A7K1KX44_9ACTN</name>
<dbReference type="EMBL" id="WOFH01000003">
    <property type="protein sequence ID" value="MUN36772.1"/>
    <property type="molecule type" value="Genomic_DNA"/>
</dbReference>
<dbReference type="RefSeq" id="WP_216651213.1">
    <property type="nucleotide sequence ID" value="NZ_WOFH01000003.1"/>
</dbReference>
<sequence length="333" mass="36838">MNDVEELKRFVIVHARAQNLPADLYEGVLDRIRHDGEGEGSWAAEWSAAARTLEDAGDPLAACRCFTIARFPFVDGLPRRTAMRDAWRVFETWRGADIGVLDLEGRLRCWTSGLSREEPRPLLVVMGGIVSTKEQWAPLLLQADALGMAMLVTEMPGIGHNTLPYDRASPGMLPAILDALADQASVGDTYAVANSFSGHMALRAAVSDRRIRGVITNGAPIHDFFTDPDWLRALPQITRATLAHLTGTTPDDLPDVLGDWALTPDELSALEIPVSYTVSLRDEITPPSEIAHLRKHVKELWVKEFDDVHASPAHLDETRAWLLESLLRMRTPS</sequence>
<dbReference type="AlphaFoldDB" id="A0A7K1KX44"/>
<accession>A0A7K1KX44</accession>
<dbReference type="Proteomes" id="UP000432015">
    <property type="component" value="Unassembled WGS sequence"/>
</dbReference>
<dbReference type="InterPro" id="IPR029058">
    <property type="entry name" value="AB_hydrolase_fold"/>
</dbReference>
<dbReference type="Pfam" id="PF06500">
    <property type="entry name" value="FrsA-like"/>
    <property type="match status" value="1"/>
</dbReference>
<organism evidence="1 2">
    <name type="scientific">Actinomadura litoris</name>
    <dbReference type="NCBI Taxonomy" id="2678616"/>
    <lineage>
        <taxon>Bacteria</taxon>
        <taxon>Bacillati</taxon>
        <taxon>Actinomycetota</taxon>
        <taxon>Actinomycetes</taxon>
        <taxon>Streptosporangiales</taxon>
        <taxon>Thermomonosporaceae</taxon>
        <taxon>Actinomadura</taxon>
    </lineage>
</organism>
<reference evidence="1 2" key="1">
    <citation type="submission" date="2019-11" db="EMBL/GenBank/DDBJ databases">
        <authorList>
            <person name="Cao P."/>
        </authorList>
    </citation>
    <scope>NUCLEOTIDE SEQUENCE [LARGE SCALE GENOMIC DNA]</scope>
    <source>
        <strain evidence="1 2">NEAU-AAG5</strain>
    </source>
</reference>
<dbReference type="InterPro" id="IPR010520">
    <property type="entry name" value="FrsA-like"/>
</dbReference>
<gene>
    <name evidence="1" type="ORF">GNZ18_09205</name>
</gene>
<evidence type="ECO:0000313" key="1">
    <source>
        <dbReference type="EMBL" id="MUN36772.1"/>
    </source>
</evidence>
<evidence type="ECO:0000313" key="2">
    <source>
        <dbReference type="Proteomes" id="UP000432015"/>
    </source>
</evidence>
<protein>
    <submittedName>
        <fullName evidence="1">Alpha/beta hydrolase</fullName>
    </submittedName>
</protein>
<dbReference type="SUPFAM" id="SSF53474">
    <property type="entry name" value="alpha/beta-Hydrolases"/>
    <property type="match status" value="1"/>
</dbReference>